<feature type="non-terminal residue" evidence="7">
    <location>
        <position position="1"/>
    </location>
</feature>
<dbReference type="InterPro" id="IPR004210">
    <property type="entry name" value="BESS_motif"/>
</dbReference>
<dbReference type="SUPFAM" id="SSF46689">
    <property type="entry name" value="Homeodomain-like"/>
    <property type="match status" value="1"/>
</dbReference>
<dbReference type="PROSITE" id="PS51031">
    <property type="entry name" value="BESS"/>
    <property type="match status" value="1"/>
</dbReference>
<evidence type="ECO:0000313" key="7">
    <source>
        <dbReference type="EMBL" id="JAT06035.1"/>
    </source>
</evidence>
<feature type="domain" description="Myb-like" evidence="4">
    <location>
        <begin position="20"/>
        <end position="80"/>
    </location>
</feature>
<evidence type="ECO:0000259" key="5">
    <source>
        <dbReference type="PROSITE" id="PS51029"/>
    </source>
</evidence>
<dbReference type="PROSITE" id="PS50090">
    <property type="entry name" value="MYB_LIKE"/>
    <property type="match status" value="1"/>
</dbReference>
<sequence>ARSPPSLRTTMPPFPSDVQWFPAEIRRLIVAIKKHESLYNPRHDGFGLRDAQNKAWKAVATLVGGGKTDIQCRDKWNCLRGTYRRHVRTEATNNVKRRSGWPWAESMSFIKRYVIEKEDLPDPTPTKMASSPANQVKSHSPHCPVNKVQNGTGTLTLAGGIYSGGIIFNTNRVGIGIVQPNVTLPTLGIVQPNQTNTADSSNVPKLVATRAVPQDPIHVDVSKVKTDHESAKSPAITEFVDMDVAVKKEPVDPDEMDLPEEFDFLPEESTQGSQEDQTSRHSKDQEEEDDSNQLFMRSTVAHMRRLSAYDQSVFKLRVQQLLHEMMFPAAKASSQ</sequence>
<accession>A0A1B6K3P7</accession>
<feature type="compositionally biased region" description="Polar residues" evidence="3">
    <location>
        <begin position="127"/>
        <end position="138"/>
    </location>
</feature>
<protein>
    <recommendedName>
        <fullName evidence="8">MADF domain-containing protein</fullName>
    </recommendedName>
</protein>
<dbReference type="Pfam" id="PF10545">
    <property type="entry name" value="MADF_DNA_bdg"/>
    <property type="match status" value="1"/>
</dbReference>
<dbReference type="EMBL" id="GECU01001672">
    <property type="protein sequence ID" value="JAT06035.1"/>
    <property type="molecule type" value="Transcribed_RNA"/>
</dbReference>
<dbReference type="SMART" id="SM00595">
    <property type="entry name" value="MADF"/>
    <property type="match status" value="1"/>
</dbReference>
<dbReference type="Pfam" id="PF02944">
    <property type="entry name" value="BESS"/>
    <property type="match status" value="1"/>
</dbReference>
<keyword evidence="2" id="KW-0539">Nucleus</keyword>
<proteinExistence type="predicted"/>
<reference evidence="7" key="1">
    <citation type="submission" date="2015-11" db="EMBL/GenBank/DDBJ databases">
        <title>De novo transcriptome assembly of four potential Pierce s Disease insect vectors from Arizona vineyards.</title>
        <authorList>
            <person name="Tassone E.E."/>
        </authorList>
    </citation>
    <scope>NUCLEOTIDE SEQUENCE</scope>
</reference>
<dbReference type="InterPro" id="IPR039353">
    <property type="entry name" value="TF_Adf1"/>
</dbReference>
<dbReference type="AlphaFoldDB" id="A0A1B6K3P7"/>
<feature type="domain" description="MADF" evidence="5">
    <location>
        <begin position="27"/>
        <end position="115"/>
    </location>
</feature>
<evidence type="ECO:0000256" key="2">
    <source>
        <dbReference type="PROSITE-ProRule" id="PRU00371"/>
    </source>
</evidence>
<dbReference type="GO" id="GO:0003677">
    <property type="term" value="F:DNA binding"/>
    <property type="evidence" value="ECO:0007669"/>
    <property type="project" value="InterPro"/>
</dbReference>
<dbReference type="CDD" id="cd00167">
    <property type="entry name" value="SANT"/>
    <property type="match status" value="1"/>
</dbReference>
<dbReference type="GO" id="GO:0005634">
    <property type="term" value="C:nucleus"/>
    <property type="evidence" value="ECO:0007669"/>
    <property type="project" value="UniProtKB-SubCell"/>
</dbReference>
<organism evidence="7">
    <name type="scientific">Homalodisca liturata</name>
    <dbReference type="NCBI Taxonomy" id="320908"/>
    <lineage>
        <taxon>Eukaryota</taxon>
        <taxon>Metazoa</taxon>
        <taxon>Ecdysozoa</taxon>
        <taxon>Arthropoda</taxon>
        <taxon>Hexapoda</taxon>
        <taxon>Insecta</taxon>
        <taxon>Pterygota</taxon>
        <taxon>Neoptera</taxon>
        <taxon>Paraneoptera</taxon>
        <taxon>Hemiptera</taxon>
        <taxon>Auchenorrhyncha</taxon>
        <taxon>Membracoidea</taxon>
        <taxon>Cicadellidae</taxon>
        <taxon>Cicadellinae</taxon>
        <taxon>Proconiini</taxon>
        <taxon>Homalodisca</taxon>
    </lineage>
</organism>
<feature type="region of interest" description="Disordered" evidence="3">
    <location>
        <begin position="265"/>
        <end position="294"/>
    </location>
</feature>
<name>A0A1B6K3P7_9HEMI</name>
<evidence type="ECO:0000259" key="6">
    <source>
        <dbReference type="PROSITE" id="PS51031"/>
    </source>
</evidence>
<dbReference type="PANTHER" id="PTHR12243:SF60">
    <property type="entry name" value="SI:CH211-15D5.12-RELATED"/>
    <property type="match status" value="1"/>
</dbReference>
<feature type="region of interest" description="Disordered" evidence="3">
    <location>
        <begin position="122"/>
        <end position="142"/>
    </location>
</feature>
<comment type="subcellular location">
    <subcellularLocation>
        <location evidence="1 2">Nucleus</location>
    </subcellularLocation>
</comment>
<evidence type="ECO:0000259" key="4">
    <source>
        <dbReference type="PROSITE" id="PS50090"/>
    </source>
</evidence>
<dbReference type="InterPro" id="IPR009057">
    <property type="entry name" value="Homeodomain-like_sf"/>
</dbReference>
<dbReference type="GO" id="GO:0006357">
    <property type="term" value="P:regulation of transcription by RNA polymerase II"/>
    <property type="evidence" value="ECO:0007669"/>
    <property type="project" value="TreeGrafter"/>
</dbReference>
<evidence type="ECO:0000256" key="3">
    <source>
        <dbReference type="SAM" id="MobiDB-lite"/>
    </source>
</evidence>
<feature type="domain" description="BESS" evidence="6">
    <location>
        <begin position="289"/>
        <end position="328"/>
    </location>
</feature>
<dbReference type="InterPro" id="IPR001005">
    <property type="entry name" value="SANT/Myb"/>
</dbReference>
<dbReference type="Gene3D" id="1.10.10.60">
    <property type="entry name" value="Homeodomain-like"/>
    <property type="match status" value="1"/>
</dbReference>
<evidence type="ECO:0008006" key="8">
    <source>
        <dbReference type="Google" id="ProtNLM"/>
    </source>
</evidence>
<dbReference type="InterPro" id="IPR006578">
    <property type="entry name" value="MADF-dom"/>
</dbReference>
<dbReference type="PANTHER" id="PTHR12243">
    <property type="entry name" value="MADF DOMAIN TRANSCRIPTION FACTOR"/>
    <property type="match status" value="1"/>
</dbReference>
<evidence type="ECO:0000256" key="1">
    <source>
        <dbReference type="ARBA" id="ARBA00004123"/>
    </source>
</evidence>
<dbReference type="PROSITE" id="PS51029">
    <property type="entry name" value="MADF"/>
    <property type="match status" value="1"/>
</dbReference>
<dbReference type="SMART" id="SM00717">
    <property type="entry name" value="SANT"/>
    <property type="match status" value="1"/>
</dbReference>
<dbReference type="GO" id="GO:0005667">
    <property type="term" value="C:transcription regulator complex"/>
    <property type="evidence" value="ECO:0007669"/>
    <property type="project" value="TreeGrafter"/>
</dbReference>
<gene>
    <name evidence="7" type="ORF">g.5133</name>
</gene>